<evidence type="ECO:0008006" key="4">
    <source>
        <dbReference type="Google" id="ProtNLM"/>
    </source>
</evidence>
<gene>
    <name evidence="2" type="ORF">ACFQZI_05860</name>
</gene>
<reference evidence="3" key="1">
    <citation type="journal article" date="2019" name="Int. J. Syst. Evol. Microbiol.">
        <title>The Global Catalogue of Microorganisms (GCM) 10K type strain sequencing project: providing services to taxonomists for standard genome sequencing and annotation.</title>
        <authorList>
            <consortium name="The Broad Institute Genomics Platform"/>
            <consortium name="The Broad Institute Genome Sequencing Center for Infectious Disease"/>
            <person name="Wu L."/>
            <person name="Ma J."/>
        </authorList>
    </citation>
    <scope>NUCLEOTIDE SEQUENCE [LARGE SCALE GENOMIC DNA]</scope>
    <source>
        <strain evidence="3">CCUG 60742</strain>
    </source>
</reference>
<keyword evidence="3" id="KW-1185">Reference proteome</keyword>
<dbReference type="Proteomes" id="UP001597073">
    <property type="component" value="Unassembled WGS sequence"/>
</dbReference>
<dbReference type="PROSITE" id="PS51257">
    <property type="entry name" value="PROKAR_LIPOPROTEIN"/>
    <property type="match status" value="1"/>
</dbReference>
<evidence type="ECO:0000313" key="2">
    <source>
        <dbReference type="EMBL" id="MFD0764368.1"/>
    </source>
</evidence>
<evidence type="ECO:0000256" key="1">
    <source>
        <dbReference type="SAM" id="MobiDB-lite"/>
    </source>
</evidence>
<accession>A0ABW2ZE04</accession>
<name>A0ABW2ZE04_9SPHI</name>
<feature type="compositionally biased region" description="Polar residues" evidence="1">
    <location>
        <begin position="22"/>
        <end position="39"/>
    </location>
</feature>
<feature type="compositionally biased region" description="Gly residues" evidence="1">
    <location>
        <begin position="44"/>
        <end position="57"/>
    </location>
</feature>
<comment type="caution">
    <text evidence="2">The sequence shown here is derived from an EMBL/GenBank/DDBJ whole genome shotgun (WGS) entry which is preliminary data.</text>
</comment>
<evidence type="ECO:0000313" key="3">
    <source>
        <dbReference type="Proteomes" id="UP001597073"/>
    </source>
</evidence>
<protein>
    <recommendedName>
        <fullName evidence="4">Lipoprotein</fullName>
    </recommendedName>
</protein>
<dbReference type="RefSeq" id="WP_377139666.1">
    <property type="nucleotide sequence ID" value="NZ_JBHTIA010000003.1"/>
</dbReference>
<feature type="region of interest" description="Disordered" evidence="1">
    <location>
        <begin position="21"/>
        <end position="85"/>
    </location>
</feature>
<proteinExistence type="predicted"/>
<sequence>MKKYIWIFLIAAGAATYGCKGNGSTSGSNDAGKSDSVSLNDGNGAPGSGTGSAGAGTVGDTTLTPQDTVNGAPLPKKPDTSIQKK</sequence>
<dbReference type="EMBL" id="JBHTIA010000003">
    <property type="protein sequence ID" value="MFD0764368.1"/>
    <property type="molecule type" value="Genomic_DNA"/>
</dbReference>
<organism evidence="2 3">
    <name type="scientific">Mucilaginibacter lutimaris</name>
    <dbReference type="NCBI Taxonomy" id="931629"/>
    <lineage>
        <taxon>Bacteria</taxon>
        <taxon>Pseudomonadati</taxon>
        <taxon>Bacteroidota</taxon>
        <taxon>Sphingobacteriia</taxon>
        <taxon>Sphingobacteriales</taxon>
        <taxon>Sphingobacteriaceae</taxon>
        <taxon>Mucilaginibacter</taxon>
    </lineage>
</organism>